<gene>
    <name evidence="3" type="primary">modB_3</name>
    <name evidence="3" type="ORF">NCTC12998_02553</name>
</gene>
<name>A0A485AUH9_RAOPL</name>
<accession>A0A485AUH9</accession>
<sequence length="138" mass="14409">MYTLIQTPGGEGAAARLCLISIVLALVSLLISEWLARLRPRADREITMLELHFTQTLGNHCLSINETLPASGITAVFGVSGAGKTSLINAISGLTRPQKGRIVLNGRVLNDTEKTHLPGPGKAAGGLCISGRAPVSAL</sequence>
<evidence type="ECO:0000259" key="2">
    <source>
        <dbReference type="Pfam" id="PF00005"/>
    </source>
</evidence>
<evidence type="ECO:0000313" key="3">
    <source>
        <dbReference type="EMBL" id="VFS64320.1"/>
    </source>
</evidence>
<dbReference type="InterPro" id="IPR027417">
    <property type="entry name" value="P-loop_NTPase"/>
</dbReference>
<dbReference type="Pfam" id="PF00005">
    <property type="entry name" value="ABC_tran"/>
    <property type="match status" value="1"/>
</dbReference>
<dbReference type="EMBL" id="CAADJE010000022">
    <property type="protein sequence ID" value="VFS64320.1"/>
    <property type="molecule type" value="Genomic_DNA"/>
</dbReference>
<dbReference type="SUPFAM" id="SSF52540">
    <property type="entry name" value="P-loop containing nucleoside triphosphate hydrolases"/>
    <property type="match status" value="1"/>
</dbReference>
<dbReference type="Proteomes" id="UP000345637">
    <property type="component" value="Unassembled WGS sequence"/>
</dbReference>
<feature type="transmembrane region" description="Helical" evidence="1">
    <location>
        <begin position="13"/>
        <end position="36"/>
    </location>
</feature>
<protein>
    <submittedName>
        <fullName evidence="3">Molybdenum transport system permease protein modB</fullName>
    </submittedName>
</protein>
<dbReference type="GO" id="GO:0016887">
    <property type="term" value="F:ATP hydrolysis activity"/>
    <property type="evidence" value="ECO:0007669"/>
    <property type="project" value="InterPro"/>
</dbReference>
<keyword evidence="1" id="KW-0812">Transmembrane</keyword>
<dbReference type="GO" id="GO:0005524">
    <property type="term" value="F:ATP binding"/>
    <property type="evidence" value="ECO:0007669"/>
    <property type="project" value="InterPro"/>
</dbReference>
<dbReference type="AlphaFoldDB" id="A0A485AUH9"/>
<organism evidence="3 4">
    <name type="scientific">Raoultella planticola</name>
    <name type="common">Klebsiella planticola</name>
    <dbReference type="NCBI Taxonomy" id="575"/>
    <lineage>
        <taxon>Bacteria</taxon>
        <taxon>Pseudomonadati</taxon>
        <taxon>Pseudomonadota</taxon>
        <taxon>Gammaproteobacteria</taxon>
        <taxon>Enterobacterales</taxon>
        <taxon>Enterobacteriaceae</taxon>
        <taxon>Klebsiella/Raoultella group</taxon>
        <taxon>Raoultella</taxon>
    </lineage>
</organism>
<reference evidence="3 4" key="1">
    <citation type="submission" date="2019-03" db="EMBL/GenBank/DDBJ databases">
        <authorList>
            <consortium name="Pathogen Informatics"/>
        </authorList>
    </citation>
    <scope>NUCLEOTIDE SEQUENCE [LARGE SCALE GENOMIC DNA]</scope>
    <source>
        <strain evidence="3 4">NCTC12998</strain>
    </source>
</reference>
<keyword evidence="1" id="KW-1133">Transmembrane helix</keyword>
<dbReference type="Gene3D" id="3.40.50.300">
    <property type="entry name" value="P-loop containing nucleotide triphosphate hydrolases"/>
    <property type="match status" value="1"/>
</dbReference>
<evidence type="ECO:0000256" key="1">
    <source>
        <dbReference type="SAM" id="Phobius"/>
    </source>
</evidence>
<proteinExistence type="predicted"/>
<keyword evidence="1" id="KW-0472">Membrane</keyword>
<dbReference type="InterPro" id="IPR003439">
    <property type="entry name" value="ABC_transporter-like_ATP-bd"/>
</dbReference>
<feature type="domain" description="ABC transporter" evidence="2">
    <location>
        <begin position="64"/>
        <end position="117"/>
    </location>
</feature>
<evidence type="ECO:0000313" key="4">
    <source>
        <dbReference type="Proteomes" id="UP000345637"/>
    </source>
</evidence>